<evidence type="ECO:0000256" key="1">
    <source>
        <dbReference type="ARBA" id="ARBA00004117"/>
    </source>
</evidence>
<evidence type="ECO:0000313" key="11">
    <source>
        <dbReference type="EMBL" id="UTI64677.1"/>
    </source>
</evidence>
<keyword evidence="8" id="KW-0472">Membrane</keyword>
<dbReference type="Proteomes" id="UP001056035">
    <property type="component" value="Chromosome"/>
</dbReference>
<protein>
    <recommendedName>
        <fullName evidence="4">Flagellar motor switch protein FliM</fullName>
    </recommendedName>
</protein>
<keyword evidence="9" id="KW-0975">Bacterial flagellum</keyword>
<evidence type="ECO:0000256" key="2">
    <source>
        <dbReference type="ARBA" id="ARBA00004202"/>
    </source>
</evidence>
<keyword evidence="5" id="KW-1003">Cell membrane</keyword>
<evidence type="ECO:0000256" key="9">
    <source>
        <dbReference type="ARBA" id="ARBA00023143"/>
    </source>
</evidence>
<evidence type="ECO:0000256" key="4">
    <source>
        <dbReference type="ARBA" id="ARBA00021898"/>
    </source>
</evidence>
<proteinExistence type="inferred from homology"/>
<comment type="subcellular location">
    <subcellularLocation>
        <location evidence="1">Bacterial flagellum basal body</location>
    </subcellularLocation>
    <subcellularLocation>
        <location evidence="2">Cell membrane</location>
        <topology evidence="2">Peripheral membrane protein</topology>
    </subcellularLocation>
</comment>
<dbReference type="CDD" id="cd17908">
    <property type="entry name" value="FliM"/>
    <property type="match status" value="1"/>
</dbReference>
<evidence type="ECO:0000256" key="6">
    <source>
        <dbReference type="ARBA" id="ARBA00022500"/>
    </source>
</evidence>
<keyword evidence="7" id="KW-0283">Flagellar rotation</keyword>
<dbReference type="InterPro" id="IPR001543">
    <property type="entry name" value="FliN-like_C"/>
</dbReference>
<evidence type="ECO:0000256" key="5">
    <source>
        <dbReference type="ARBA" id="ARBA00022475"/>
    </source>
</evidence>
<keyword evidence="11" id="KW-0966">Cell projection</keyword>
<name>A0ABY5DVF9_9ACTN</name>
<dbReference type="InterPro" id="IPR028976">
    <property type="entry name" value="CheC-like_sf"/>
</dbReference>
<dbReference type="PANTHER" id="PTHR30034">
    <property type="entry name" value="FLAGELLAR MOTOR SWITCH PROTEIN FLIM"/>
    <property type="match status" value="1"/>
</dbReference>
<dbReference type="Gene3D" id="3.40.1550.10">
    <property type="entry name" value="CheC-like"/>
    <property type="match status" value="1"/>
</dbReference>
<dbReference type="PANTHER" id="PTHR30034:SF6">
    <property type="entry name" value="YOP PROTEINS TRANSLOCATION PROTEIN Q"/>
    <property type="match status" value="1"/>
</dbReference>
<keyword evidence="6" id="KW-0145">Chemotaxis</keyword>
<evidence type="ECO:0000256" key="8">
    <source>
        <dbReference type="ARBA" id="ARBA00023136"/>
    </source>
</evidence>
<accession>A0ABY5DVF9</accession>
<sequence length="329" mass="35823">MNDFLDPSQIEALFARASEGNLPMEAPPIGAKGGGRRTRWLRTVDFTRPTKFSTDQERRLRRLLDGFCATSAQRVHGEHRLPLELEVIDVQQLTWANAFKLLPESSVFCTLDTAPHEGRMLLAAELPLMVTAVEGLLGGDAAGSIKDRALTDIDLILVRRLVRTLVESLSSIWFDLAELTVSLAEVDSLAERVQVAAGSEPTLMLTMEGRLHRGTGTMALLVPYAAIAPAAAAFSQREEDGGHRDPETARAVRAGLERVDVTIRAEVADTHLTLEEILALAPGDLIRLDAPADAPVTLFADRTPIMEARAGRWGTRRAVQITGPAVIEE</sequence>
<evidence type="ECO:0000313" key="12">
    <source>
        <dbReference type="Proteomes" id="UP001056035"/>
    </source>
</evidence>
<organism evidence="11 12">
    <name type="scientific">Paraconexibacter antarcticus</name>
    <dbReference type="NCBI Taxonomy" id="2949664"/>
    <lineage>
        <taxon>Bacteria</taxon>
        <taxon>Bacillati</taxon>
        <taxon>Actinomycetota</taxon>
        <taxon>Thermoleophilia</taxon>
        <taxon>Solirubrobacterales</taxon>
        <taxon>Paraconexibacteraceae</taxon>
        <taxon>Paraconexibacter</taxon>
    </lineage>
</organism>
<dbReference type="SUPFAM" id="SSF101801">
    <property type="entry name" value="Surface presentation of antigens (SPOA)"/>
    <property type="match status" value="1"/>
</dbReference>
<dbReference type="EMBL" id="CP098502">
    <property type="protein sequence ID" value="UTI64677.1"/>
    <property type="molecule type" value="Genomic_DNA"/>
</dbReference>
<dbReference type="Pfam" id="PF01052">
    <property type="entry name" value="FliMN_C"/>
    <property type="match status" value="1"/>
</dbReference>
<keyword evidence="12" id="KW-1185">Reference proteome</keyword>
<evidence type="ECO:0000259" key="10">
    <source>
        <dbReference type="Pfam" id="PF01052"/>
    </source>
</evidence>
<reference evidence="11 12" key="1">
    <citation type="submission" date="2022-06" db="EMBL/GenBank/DDBJ databases">
        <title>Paraconexibacter antarcticus.</title>
        <authorList>
            <person name="Kim C.S."/>
        </authorList>
    </citation>
    <scope>NUCLEOTIDE SEQUENCE [LARGE SCALE GENOMIC DNA]</scope>
    <source>
        <strain evidence="11 12">02-257</strain>
    </source>
</reference>
<dbReference type="InterPro" id="IPR001689">
    <property type="entry name" value="Flag_FliM"/>
</dbReference>
<evidence type="ECO:0000256" key="7">
    <source>
        <dbReference type="ARBA" id="ARBA00022779"/>
    </source>
</evidence>
<dbReference type="InterPro" id="IPR036429">
    <property type="entry name" value="SpoA-like_sf"/>
</dbReference>
<keyword evidence="11" id="KW-0969">Cilium</keyword>
<feature type="domain" description="Flagellar motor switch protein FliN-like C-terminal" evidence="10">
    <location>
        <begin position="256"/>
        <end position="323"/>
    </location>
</feature>
<dbReference type="RefSeq" id="WP_254571376.1">
    <property type="nucleotide sequence ID" value="NZ_CP098502.1"/>
</dbReference>
<dbReference type="Gene3D" id="2.30.330.10">
    <property type="entry name" value="SpoA-like"/>
    <property type="match status" value="1"/>
</dbReference>
<dbReference type="Pfam" id="PF02154">
    <property type="entry name" value="FliM"/>
    <property type="match status" value="1"/>
</dbReference>
<gene>
    <name evidence="11" type="ORF">NBH00_00360</name>
</gene>
<comment type="similarity">
    <text evidence="3">Belongs to the FliM family.</text>
</comment>
<evidence type="ECO:0000256" key="3">
    <source>
        <dbReference type="ARBA" id="ARBA00011049"/>
    </source>
</evidence>
<keyword evidence="11" id="KW-0282">Flagellum</keyword>